<evidence type="ECO:0000256" key="5">
    <source>
        <dbReference type="SAM" id="Phobius"/>
    </source>
</evidence>
<evidence type="ECO:0000313" key="7">
    <source>
        <dbReference type="EMBL" id="PVH65986.1"/>
    </source>
</evidence>
<dbReference type="Proteomes" id="UP000243499">
    <property type="component" value="Chromosome 1"/>
</dbReference>
<reference evidence="7" key="1">
    <citation type="submission" date="2018-04" db="EMBL/GenBank/DDBJ databases">
        <title>WGS assembly of Panicum hallii.</title>
        <authorList>
            <person name="Lovell J."/>
            <person name="Jenkins J."/>
            <person name="Lowry D."/>
            <person name="Mamidi S."/>
            <person name="Sreedasyam A."/>
            <person name="Weng X."/>
            <person name="Barry K."/>
            <person name="Bonette J."/>
            <person name="Campitelli B."/>
            <person name="Daum C."/>
            <person name="Gordon S."/>
            <person name="Gould B."/>
            <person name="Lipzen A."/>
            <person name="Macqueen A."/>
            <person name="Palacio-Mejia J."/>
            <person name="Plott C."/>
            <person name="Shakirov E."/>
            <person name="Shu S."/>
            <person name="Yoshinaga Y."/>
            <person name="Zane M."/>
            <person name="Rokhsar D."/>
            <person name="Grimwood J."/>
            <person name="Schmutz J."/>
            <person name="Juenger T."/>
        </authorList>
    </citation>
    <scope>NUCLEOTIDE SEQUENCE [LARGE SCALE GENOMIC DNA]</scope>
    <source>
        <strain evidence="7">FIL2</strain>
    </source>
</reference>
<keyword evidence="5" id="KW-1133">Transmembrane helix</keyword>
<dbReference type="Gramene" id="PVH65986">
    <property type="protein sequence ID" value="PVH65986"/>
    <property type="gene ID" value="PAHAL_1G119300"/>
</dbReference>
<dbReference type="GO" id="GO:0008270">
    <property type="term" value="F:zinc ion binding"/>
    <property type="evidence" value="ECO:0007669"/>
    <property type="project" value="UniProtKB-KW"/>
</dbReference>
<keyword evidence="5" id="KW-0472">Membrane</keyword>
<keyword evidence="2 4" id="KW-0863">Zinc-finger</keyword>
<keyword evidence="5" id="KW-0812">Transmembrane</keyword>
<feature type="transmembrane region" description="Helical" evidence="5">
    <location>
        <begin position="158"/>
        <end position="177"/>
    </location>
</feature>
<evidence type="ECO:0000256" key="2">
    <source>
        <dbReference type="ARBA" id="ARBA00022771"/>
    </source>
</evidence>
<keyword evidence="3" id="KW-0862">Zinc</keyword>
<keyword evidence="1" id="KW-0479">Metal-binding</keyword>
<dbReference type="EMBL" id="CM008046">
    <property type="protein sequence ID" value="PVH65986.1"/>
    <property type="molecule type" value="Genomic_DNA"/>
</dbReference>
<proteinExistence type="predicted"/>
<organism evidence="7">
    <name type="scientific">Panicum hallii</name>
    <dbReference type="NCBI Taxonomy" id="206008"/>
    <lineage>
        <taxon>Eukaryota</taxon>
        <taxon>Viridiplantae</taxon>
        <taxon>Streptophyta</taxon>
        <taxon>Embryophyta</taxon>
        <taxon>Tracheophyta</taxon>
        <taxon>Spermatophyta</taxon>
        <taxon>Magnoliopsida</taxon>
        <taxon>Liliopsida</taxon>
        <taxon>Poales</taxon>
        <taxon>Poaceae</taxon>
        <taxon>PACMAD clade</taxon>
        <taxon>Panicoideae</taxon>
        <taxon>Panicodae</taxon>
        <taxon>Paniceae</taxon>
        <taxon>Panicinae</taxon>
        <taxon>Panicum</taxon>
        <taxon>Panicum sect. Panicum</taxon>
    </lineage>
</organism>
<dbReference type="AlphaFoldDB" id="A0A2T8KUX9"/>
<evidence type="ECO:0000259" key="6">
    <source>
        <dbReference type="PROSITE" id="PS51999"/>
    </source>
</evidence>
<feature type="domain" description="GRF-type" evidence="6">
    <location>
        <begin position="27"/>
        <end position="69"/>
    </location>
</feature>
<dbReference type="PROSITE" id="PS51999">
    <property type="entry name" value="ZF_GRF"/>
    <property type="match status" value="1"/>
</dbReference>
<evidence type="ECO:0000256" key="4">
    <source>
        <dbReference type="PROSITE-ProRule" id="PRU01343"/>
    </source>
</evidence>
<dbReference type="InterPro" id="IPR010666">
    <property type="entry name" value="Znf_GRF"/>
</dbReference>
<evidence type="ECO:0000256" key="3">
    <source>
        <dbReference type="ARBA" id="ARBA00022833"/>
    </source>
</evidence>
<dbReference type="PANTHER" id="PTHR35163:SF12">
    <property type="entry name" value="OS05G0134500 PROTEIN"/>
    <property type="match status" value="1"/>
</dbReference>
<name>A0A2T8KUX9_9POAL</name>
<sequence>MRKSSAVRGGFEDLEWGGLATRSLLRCRHGKHPRRLYAWEGRQTSRRFLGCPLKEKSKRCRFLQWVKDEWPPRVQQVLRTLWDMVDQFMEKANRIGVDLMVEKAMGHGLEEEKEEHLEENEGLLREKQALFYEKEALKQCNLALKQATRKALGEKQRIWKVVLALLGVLVVLLVVLLKMK</sequence>
<dbReference type="PANTHER" id="PTHR35163">
    <property type="entry name" value="OS02G0467300 PROTEIN"/>
    <property type="match status" value="1"/>
</dbReference>
<gene>
    <name evidence="7" type="ORF">PAHAL_1G119300</name>
</gene>
<protein>
    <recommendedName>
        <fullName evidence="6">GRF-type domain-containing protein</fullName>
    </recommendedName>
</protein>
<evidence type="ECO:0000256" key="1">
    <source>
        <dbReference type="ARBA" id="ARBA00022723"/>
    </source>
</evidence>
<accession>A0A2T8KUX9</accession>